<proteinExistence type="predicted"/>
<feature type="chain" id="PRO_5009257007" description="Carboxypeptidase regulatory-like domain-containing protein" evidence="1">
    <location>
        <begin position="26"/>
        <end position="151"/>
    </location>
</feature>
<keyword evidence="3" id="KW-1185">Reference proteome</keyword>
<evidence type="ECO:0000313" key="3">
    <source>
        <dbReference type="Proteomes" id="UP000243359"/>
    </source>
</evidence>
<organism evidence="2 3">
    <name type="scientific">Pseudomonas oryzae</name>
    <dbReference type="NCBI Taxonomy" id="1392877"/>
    <lineage>
        <taxon>Bacteria</taxon>
        <taxon>Pseudomonadati</taxon>
        <taxon>Pseudomonadota</taxon>
        <taxon>Gammaproteobacteria</taxon>
        <taxon>Pseudomonadales</taxon>
        <taxon>Pseudomonadaceae</taxon>
        <taxon>Pseudomonas</taxon>
    </lineage>
</organism>
<evidence type="ECO:0000313" key="2">
    <source>
        <dbReference type="EMBL" id="SDS15050.1"/>
    </source>
</evidence>
<evidence type="ECO:0000256" key="1">
    <source>
        <dbReference type="SAM" id="SignalP"/>
    </source>
</evidence>
<feature type="signal peptide" evidence="1">
    <location>
        <begin position="1"/>
        <end position="25"/>
    </location>
</feature>
<dbReference type="EMBL" id="LT629751">
    <property type="protein sequence ID" value="SDS15050.1"/>
    <property type="molecule type" value="Genomic_DNA"/>
</dbReference>
<dbReference type="AlphaFoldDB" id="A0A1H1PV28"/>
<protein>
    <recommendedName>
        <fullName evidence="4">Carboxypeptidase regulatory-like domain-containing protein</fullName>
    </recommendedName>
</protein>
<name>A0A1H1PV28_9PSED</name>
<sequence length="151" mass="16379">MKLFHPQKSAATVLTVLLASFPVLLPTADAQMIDSAAVQLQPQEQNGITYLSGGIGRDESEAFKQIEGYNLHMTFSTGPLNQYLSNVDLVIQAADGRSLLELNQVGPIVYVKLPADKYSIIARQNGQEKRSSIDLKAVAVGTVNLHWSDAP</sequence>
<dbReference type="STRING" id="1392877.SAMN05216221_1182"/>
<evidence type="ECO:0008006" key="4">
    <source>
        <dbReference type="Google" id="ProtNLM"/>
    </source>
</evidence>
<keyword evidence="1" id="KW-0732">Signal</keyword>
<accession>A0A1H1PV28</accession>
<gene>
    <name evidence="2" type="ORF">SAMN05216221_1182</name>
</gene>
<dbReference type="Proteomes" id="UP000243359">
    <property type="component" value="Chromosome I"/>
</dbReference>
<reference evidence="3" key="1">
    <citation type="submission" date="2016-10" db="EMBL/GenBank/DDBJ databases">
        <authorList>
            <person name="Varghese N."/>
            <person name="Submissions S."/>
        </authorList>
    </citation>
    <scope>NUCLEOTIDE SEQUENCE [LARGE SCALE GENOMIC DNA]</scope>
    <source>
        <strain evidence="3">KCTC 32247</strain>
    </source>
</reference>
<dbReference type="RefSeq" id="WP_090348052.1">
    <property type="nucleotide sequence ID" value="NZ_LT629751.1"/>
</dbReference>
<dbReference type="OrthoDB" id="8926484at2"/>